<accession>A0A6J5MC64</accession>
<evidence type="ECO:0000313" key="2">
    <source>
        <dbReference type="EMBL" id="CAB4142750.1"/>
    </source>
</evidence>
<proteinExistence type="predicted"/>
<feature type="compositionally biased region" description="Polar residues" evidence="1">
    <location>
        <begin position="144"/>
        <end position="154"/>
    </location>
</feature>
<dbReference type="EMBL" id="LR796413">
    <property type="protein sequence ID" value="CAB4142750.1"/>
    <property type="molecule type" value="Genomic_DNA"/>
</dbReference>
<reference evidence="2" key="1">
    <citation type="submission" date="2020-04" db="EMBL/GenBank/DDBJ databases">
        <authorList>
            <person name="Chiriac C."/>
            <person name="Salcher M."/>
            <person name="Ghai R."/>
            <person name="Kavagutti S V."/>
        </authorList>
    </citation>
    <scope>NUCLEOTIDE SEQUENCE</scope>
</reference>
<protein>
    <submittedName>
        <fullName evidence="2">Uncharacterized protein</fullName>
    </submittedName>
</protein>
<feature type="region of interest" description="Disordered" evidence="1">
    <location>
        <begin position="142"/>
        <end position="163"/>
    </location>
</feature>
<evidence type="ECO:0000256" key="1">
    <source>
        <dbReference type="SAM" id="MobiDB-lite"/>
    </source>
</evidence>
<gene>
    <name evidence="2" type="ORF">UFOVP452_36</name>
</gene>
<name>A0A6J5MC64_9CAUD</name>
<organism evidence="2">
    <name type="scientific">uncultured Caudovirales phage</name>
    <dbReference type="NCBI Taxonomy" id="2100421"/>
    <lineage>
        <taxon>Viruses</taxon>
        <taxon>Duplodnaviria</taxon>
        <taxon>Heunggongvirae</taxon>
        <taxon>Uroviricota</taxon>
        <taxon>Caudoviricetes</taxon>
        <taxon>Peduoviridae</taxon>
        <taxon>Maltschvirus</taxon>
        <taxon>Maltschvirus maltsch</taxon>
    </lineage>
</organism>
<sequence length="525" mass="55295">MPLIYLAEIVAYDPSVVGTVTLRYASTGWAGAGAPGFYDGRITVPPVIQRTAFAAGTTGGAVETGFGDLTLANPDGGLDGLVDYGFDGRELRILLGDDTMAYGAFVLVMKGTMEQPVFTLDTVSIRVRDRLFELEKPLQPTRYAGTNSGATGQEGTADDIEGRPKPRVWGRVLNVTPPQVNAVQLVYQVNDGAVQDVPAVYEGGLAIGTRGADYTSLSDLTTNAPAAGAYRVWPAGGLFRLGSSPTLPITADVDEGANAAARTAAQLVNRIVTGPGGIAGGDVSASDLTALDAATSAVVGVYVAEETTVRDVVASVASGVGAWAGFDRLGVFRVRRLDAPSGVPVATFRRLDRVSVATATTGDVVDLERLPTADDGRGVPVFRCVLSYARNWTPQTGDQVAAAVTQARRAFLAEPVRQEVATDTTVQTKHLRAGELTRETLLVSQAALATEAARVLDLYKVRRDMARLRTVLDPTLAALVDLGVTVSVEMPRYGYDAGRLMTVIGITTGVEPELRPDLVDLLVWG</sequence>